<gene>
    <name evidence="4" type="primary">LOC119640162</name>
</gene>
<feature type="region of interest" description="Disordered" evidence="1">
    <location>
        <begin position="408"/>
        <end position="437"/>
    </location>
</feature>
<keyword evidence="2" id="KW-0732">Signal</keyword>
<protein>
    <submittedName>
        <fullName evidence="4">Uncharacterized protein LOC119640162</fullName>
    </submittedName>
</protein>
<reference evidence="4" key="1">
    <citation type="submission" date="2025-08" db="UniProtKB">
        <authorList>
            <consortium name="RefSeq"/>
        </authorList>
    </citation>
    <scope>IDENTIFICATION</scope>
    <source>
        <tissue evidence="4">Whole body pupa</tissue>
    </source>
</reference>
<evidence type="ECO:0000313" key="3">
    <source>
        <dbReference type="Proteomes" id="UP000092443"/>
    </source>
</evidence>
<proteinExistence type="predicted"/>
<organism evidence="3 4">
    <name type="scientific">Glossina fuscipes</name>
    <dbReference type="NCBI Taxonomy" id="7396"/>
    <lineage>
        <taxon>Eukaryota</taxon>
        <taxon>Metazoa</taxon>
        <taxon>Ecdysozoa</taxon>
        <taxon>Arthropoda</taxon>
        <taxon>Hexapoda</taxon>
        <taxon>Insecta</taxon>
        <taxon>Pterygota</taxon>
        <taxon>Neoptera</taxon>
        <taxon>Endopterygota</taxon>
        <taxon>Diptera</taxon>
        <taxon>Brachycera</taxon>
        <taxon>Muscomorpha</taxon>
        <taxon>Hippoboscoidea</taxon>
        <taxon>Glossinidae</taxon>
        <taxon>Glossina</taxon>
    </lineage>
</organism>
<dbReference type="RefSeq" id="XP_037893945.1">
    <property type="nucleotide sequence ID" value="XM_038038017.1"/>
</dbReference>
<evidence type="ECO:0000256" key="2">
    <source>
        <dbReference type="SAM" id="SignalP"/>
    </source>
</evidence>
<dbReference type="KEGG" id="gfs:119640162"/>
<keyword evidence="3" id="KW-1185">Reference proteome</keyword>
<accession>A0A9C6DVP3</accession>
<feature type="chain" id="PRO_5039654842" evidence="2">
    <location>
        <begin position="20"/>
        <end position="553"/>
    </location>
</feature>
<evidence type="ECO:0000313" key="4">
    <source>
        <dbReference type="RefSeq" id="XP_037893945.1"/>
    </source>
</evidence>
<dbReference type="GeneID" id="119640162"/>
<name>A0A9C6DVP3_9MUSC</name>
<dbReference type="Proteomes" id="UP000092443">
    <property type="component" value="Unplaced"/>
</dbReference>
<dbReference type="AlphaFoldDB" id="A0A9C6DVP3"/>
<feature type="compositionally biased region" description="Polar residues" evidence="1">
    <location>
        <begin position="428"/>
        <end position="437"/>
    </location>
</feature>
<evidence type="ECO:0000256" key="1">
    <source>
        <dbReference type="SAM" id="MobiDB-lite"/>
    </source>
</evidence>
<sequence>MKLTVVTLFLAGLTICCKCVTVLSLPPSLIAQAASLKKRPTHNGDSKGLWVKDARFFWEKRELKIAFCSSFETIIEINYIASTAPDNAVNNMPAVAMATLQSGLNEMPAEPREITDQHNQRAVPAAPNDWYKFLKPLKYWGKHCQTENENNCPQAYYRALIADSAARDKDDNNSENNLQKLQQILSITRIESSSSCGLRDYLYQTFVCSSTVDPFVFAFCVFDCRNNALLGQQDRQRDYSEDPSLHVDTVPAETFETFDDSTESMRSNDDIFLLLNAESSLIKFLTWALLQMYRTRDLLDLNDLTSADNYDPTMFLWKKLNSSGQVEPPLIVDEPYYVIVRRQSHGDDEREWDYRSDPFIPKRGRKHDLPDLYSLLQRYETFVPNRGKRLSKTDINLLLKSMEPFTPTRGKRNNLFSNEDEETAQGRMKSSSRALHSQIQPNRLRFKRSARNFQSQTHNERISHNMWLSKANDSQARPQLENLATIQRQVQHKSIALNFFDGMPDNENLSKEMVIPQSYNQPYNKRFNLIVNVLRQKQQQKQNNCATPLAKEF</sequence>
<feature type="signal peptide" evidence="2">
    <location>
        <begin position="1"/>
        <end position="19"/>
    </location>
</feature>